<proteinExistence type="inferred from homology"/>
<dbReference type="CDD" id="cd03257">
    <property type="entry name" value="ABC_NikE_OppD_transporters"/>
    <property type="match status" value="1"/>
</dbReference>
<evidence type="ECO:0000256" key="9">
    <source>
        <dbReference type="RuleBase" id="RU363032"/>
    </source>
</evidence>
<feature type="transmembrane region" description="Helical" evidence="9">
    <location>
        <begin position="127"/>
        <end position="145"/>
    </location>
</feature>
<protein>
    <submittedName>
        <fullName evidence="12">ATP-binding cassette domain-containing protein</fullName>
    </submittedName>
</protein>
<evidence type="ECO:0000256" key="6">
    <source>
        <dbReference type="ARBA" id="ARBA00022840"/>
    </source>
</evidence>
<reference evidence="12 13" key="1">
    <citation type="submission" date="2021-11" db="EMBL/GenBank/DDBJ databases">
        <title>Draft genome sequence of Paenibacillus profundus YoMME, a new Gram-positive bacteria with exoelectrogenic properties.</title>
        <authorList>
            <person name="Hubenova Y."/>
            <person name="Hubenova E."/>
            <person name="Manasiev Y."/>
            <person name="Peykov S."/>
            <person name="Mitov M."/>
        </authorList>
    </citation>
    <scope>NUCLEOTIDE SEQUENCE [LARGE SCALE GENOMIC DNA]</scope>
    <source>
        <strain evidence="12 13">YoMME</strain>
    </source>
</reference>
<keyword evidence="2 9" id="KW-0813">Transport</keyword>
<dbReference type="Pfam" id="PF00528">
    <property type="entry name" value="BPD_transp_1"/>
    <property type="match status" value="1"/>
</dbReference>
<dbReference type="Proteomes" id="UP001199916">
    <property type="component" value="Unassembled WGS sequence"/>
</dbReference>
<dbReference type="InterPro" id="IPR003593">
    <property type="entry name" value="AAA+_ATPase"/>
</dbReference>
<dbReference type="PANTHER" id="PTHR43386">
    <property type="entry name" value="OLIGOPEPTIDE TRANSPORT SYSTEM PERMEASE PROTEIN APPC"/>
    <property type="match status" value="1"/>
</dbReference>
<accession>A0ABS8YAJ2</accession>
<keyword evidence="13" id="KW-1185">Reference proteome</keyword>
<dbReference type="InterPro" id="IPR000515">
    <property type="entry name" value="MetI-like"/>
</dbReference>
<sequence length="620" mass="67268">MNRSKKAGSVIVACFVGLALAGPLLAGVEPFAFDGERLLTPSSVNWLGTNALGQDVFSQLSYGARTTLLIGLGVAVLSTTLSGVLGLMAGYFKRLDPLINGLANVLLVLPSLLLVLIVAAFTSGGVWQLIVTLGLLTWPGYMRLIRASVLSLREREFVKASQLFHGKPSYILRKHLMPFIVPLLRTKFILSFRQAVTMEASLSFLGLGDPNQPTWGKMLEQAFHQTETWMTTAWQWTIVPPMLALLLVTIGLALLSEGEHQQGNRLLRSYSPSSRVKLLLASSEIAASVPCAHSSVKAAEQTQRTEHCTATHAGSDNAVVVHDLSVVHNGRTILQPMSFSIAAGSVTAIIGESGSGKTTLARAVYGLLPDDVMSGAVYIRSGGTNGSSETSGTSDTSNICATNGSSAERGINRWVDAAFIVQDPRLSFNPLLTIGQQFMEAMQGTDASSITVSEKRLAAKQALREVQLSDRLLDSYPHELSGGMLGRALLALALINKPSLLIADEPTGALDPIVKWEILNLLVTKVREHGMTLLLITHDHQAALRVADDMMIIKDGQLLEHAPAEQWLHHPATSYSRELQALMPSIRRRHISEEFKKVGFQHREGCRNLKKEQRNVGRTT</sequence>
<evidence type="ECO:0000256" key="7">
    <source>
        <dbReference type="ARBA" id="ARBA00022989"/>
    </source>
</evidence>
<dbReference type="InterPro" id="IPR027417">
    <property type="entry name" value="P-loop_NTPase"/>
</dbReference>
<evidence type="ECO:0000256" key="3">
    <source>
        <dbReference type="ARBA" id="ARBA00022475"/>
    </source>
</evidence>
<feature type="transmembrane region" description="Helical" evidence="9">
    <location>
        <begin position="68"/>
        <end position="89"/>
    </location>
</feature>
<dbReference type="Pfam" id="PF00005">
    <property type="entry name" value="ABC_tran"/>
    <property type="match status" value="1"/>
</dbReference>
<comment type="subcellular location">
    <subcellularLocation>
        <location evidence="1 9">Cell membrane</location>
        <topology evidence="1 9">Multi-pass membrane protein</topology>
    </subcellularLocation>
</comment>
<dbReference type="PROSITE" id="PS50893">
    <property type="entry name" value="ABC_TRANSPORTER_2"/>
    <property type="match status" value="1"/>
</dbReference>
<dbReference type="PANTHER" id="PTHR43386:SF1">
    <property type="entry name" value="D,D-DIPEPTIDE TRANSPORT SYSTEM PERMEASE PROTEIN DDPC-RELATED"/>
    <property type="match status" value="1"/>
</dbReference>
<evidence type="ECO:0000256" key="8">
    <source>
        <dbReference type="ARBA" id="ARBA00023136"/>
    </source>
</evidence>
<comment type="caution">
    <text evidence="12">The sequence shown here is derived from an EMBL/GenBank/DDBJ whole genome shotgun (WGS) entry which is preliminary data.</text>
</comment>
<dbReference type="SMART" id="SM00382">
    <property type="entry name" value="AAA"/>
    <property type="match status" value="1"/>
</dbReference>
<name>A0ABS8YAJ2_9BACL</name>
<feature type="domain" description="ABC transporter" evidence="10">
    <location>
        <begin position="319"/>
        <end position="580"/>
    </location>
</feature>
<evidence type="ECO:0000256" key="2">
    <source>
        <dbReference type="ARBA" id="ARBA00022448"/>
    </source>
</evidence>
<feature type="transmembrane region" description="Helical" evidence="9">
    <location>
        <begin position="233"/>
        <end position="255"/>
    </location>
</feature>
<dbReference type="GO" id="GO:0005524">
    <property type="term" value="F:ATP binding"/>
    <property type="evidence" value="ECO:0007669"/>
    <property type="project" value="UniProtKB-KW"/>
</dbReference>
<dbReference type="EMBL" id="JAJNBZ010000003">
    <property type="protein sequence ID" value="MCE5168950.1"/>
    <property type="molecule type" value="Genomic_DNA"/>
</dbReference>
<gene>
    <name evidence="12" type="ORF">LQV63_06465</name>
</gene>
<dbReference type="SUPFAM" id="SSF52540">
    <property type="entry name" value="P-loop containing nucleoside triphosphate hydrolases"/>
    <property type="match status" value="1"/>
</dbReference>
<comment type="similarity">
    <text evidence="9">Belongs to the binding-protein-dependent transport system permease family.</text>
</comment>
<keyword evidence="8 9" id="KW-0472">Membrane</keyword>
<dbReference type="CDD" id="cd06261">
    <property type="entry name" value="TM_PBP2"/>
    <property type="match status" value="1"/>
</dbReference>
<keyword evidence="5" id="KW-0547">Nucleotide-binding</keyword>
<dbReference type="Gene3D" id="3.40.50.300">
    <property type="entry name" value="P-loop containing nucleotide triphosphate hydrolases"/>
    <property type="match status" value="1"/>
</dbReference>
<evidence type="ECO:0000256" key="4">
    <source>
        <dbReference type="ARBA" id="ARBA00022692"/>
    </source>
</evidence>
<organism evidence="12 13">
    <name type="scientific">Paenibacillus profundus</name>
    <dbReference type="NCBI Taxonomy" id="1173085"/>
    <lineage>
        <taxon>Bacteria</taxon>
        <taxon>Bacillati</taxon>
        <taxon>Bacillota</taxon>
        <taxon>Bacilli</taxon>
        <taxon>Bacillales</taxon>
        <taxon>Paenibacillaceae</taxon>
        <taxon>Paenibacillus</taxon>
    </lineage>
</organism>
<dbReference type="RefSeq" id="WP_233696080.1">
    <property type="nucleotide sequence ID" value="NZ_JAJNBZ010000003.1"/>
</dbReference>
<evidence type="ECO:0000313" key="12">
    <source>
        <dbReference type="EMBL" id="MCE5168950.1"/>
    </source>
</evidence>
<evidence type="ECO:0000256" key="1">
    <source>
        <dbReference type="ARBA" id="ARBA00004651"/>
    </source>
</evidence>
<dbReference type="InterPro" id="IPR050366">
    <property type="entry name" value="BP-dependent_transpt_permease"/>
</dbReference>
<keyword evidence="7 9" id="KW-1133">Transmembrane helix</keyword>
<feature type="domain" description="ABC transmembrane type-1" evidence="11">
    <location>
        <begin position="68"/>
        <end position="256"/>
    </location>
</feature>
<keyword evidence="3" id="KW-1003">Cell membrane</keyword>
<evidence type="ECO:0000259" key="10">
    <source>
        <dbReference type="PROSITE" id="PS50893"/>
    </source>
</evidence>
<keyword evidence="4 9" id="KW-0812">Transmembrane</keyword>
<evidence type="ECO:0000256" key="5">
    <source>
        <dbReference type="ARBA" id="ARBA00022741"/>
    </source>
</evidence>
<keyword evidence="6 12" id="KW-0067">ATP-binding</keyword>
<feature type="transmembrane region" description="Helical" evidence="9">
    <location>
        <begin position="101"/>
        <end position="121"/>
    </location>
</feature>
<dbReference type="Gene3D" id="1.10.3720.10">
    <property type="entry name" value="MetI-like"/>
    <property type="match status" value="1"/>
</dbReference>
<dbReference type="InterPro" id="IPR003439">
    <property type="entry name" value="ABC_transporter-like_ATP-bd"/>
</dbReference>
<evidence type="ECO:0000313" key="13">
    <source>
        <dbReference type="Proteomes" id="UP001199916"/>
    </source>
</evidence>
<dbReference type="InterPro" id="IPR035906">
    <property type="entry name" value="MetI-like_sf"/>
</dbReference>
<evidence type="ECO:0000259" key="11">
    <source>
        <dbReference type="PROSITE" id="PS50928"/>
    </source>
</evidence>
<dbReference type="SUPFAM" id="SSF161098">
    <property type="entry name" value="MetI-like"/>
    <property type="match status" value="1"/>
</dbReference>
<dbReference type="PROSITE" id="PS50928">
    <property type="entry name" value="ABC_TM1"/>
    <property type="match status" value="1"/>
</dbReference>